<keyword evidence="2" id="KW-0808">Transferase</keyword>
<dbReference type="Proteomes" id="UP000031950">
    <property type="component" value="Unassembled WGS sequence"/>
</dbReference>
<evidence type="ECO:0000313" key="5">
    <source>
        <dbReference type="Proteomes" id="UP000031950"/>
    </source>
</evidence>
<reference evidence="4 5" key="1">
    <citation type="submission" date="2015-01" db="EMBL/GenBank/DDBJ databases">
        <title>Genome sequence of Jeotgalibacillus alimentarius.</title>
        <authorList>
            <person name="Goh K.M."/>
            <person name="Chan K.-G."/>
            <person name="Yaakop A.S."/>
            <person name="Ee R."/>
            <person name="Gan H.M."/>
            <person name="Chan C.S."/>
        </authorList>
    </citation>
    <scope>NUCLEOTIDE SEQUENCE [LARGE SCALE GENOMIC DNA]</scope>
    <source>
        <strain evidence="4 5">YKJ-13</strain>
    </source>
</reference>
<accession>A0A0C2RQQ4</accession>
<dbReference type="Gene3D" id="3.40.50.150">
    <property type="entry name" value="Vaccinia Virus protein VP39"/>
    <property type="match status" value="1"/>
</dbReference>
<sequence>MSVPFFKQFSHPEGKAGKVAGFIMSKENRKLNRWASGCLDLHPGEHVLEIGFGSGACIEKLLKKGVTVDGLDASASMAESAEKRLATMIESGRVRIMQGKAEHIHLPENYYDKILSVNNFPIWGEPDQALERLHSSLKSDGRIVITVQPREDNASPNLTRMLGNDLYHRLEKAGFAHITLTYRYFWPHMAVTAVGFKEKRSS</sequence>
<protein>
    <recommendedName>
        <fullName evidence="3">Methyltransferase domain-containing protein</fullName>
    </recommendedName>
</protein>
<gene>
    <name evidence="4" type="ORF">KP77_06070</name>
</gene>
<dbReference type="CDD" id="cd02440">
    <property type="entry name" value="AdoMet_MTases"/>
    <property type="match status" value="1"/>
</dbReference>
<evidence type="ECO:0000256" key="2">
    <source>
        <dbReference type="ARBA" id="ARBA00022679"/>
    </source>
</evidence>
<dbReference type="EMBL" id="JXRQ01000011">
    <property type="protein sequence ID" value="KIL52580.1"/>
    <property type="molecule type" value="Genomic_DNA"/>
</dbReference>
<dbReference type="RefSeq" id="WP_041121288.1">
    <property type="nucleotide sequence ID" value="NZ_JXRQ01000011.1"/>
</dbReference>
<dbReference type="GO" id="GO:0032259">
    <property type="term" value="P:methylation"/>
    <property type="evidence" value="ECO:0007669"/>
    <property type="project" value="UniProtKB-KW"/>
</dbReference>
<dbReference type="Pfam" id="PF13649">
    <property type="entry name" value="Methyltransf_25"/>
    <property type="match status" value="1"/>
</dbReference>
<evidence type="ECO:0000259" key="3">
    <source>
        <dbReference type="Pfam" id="PF13649"/>
    </source>
</evidence>
<dbReference type="InterPro" id="IPR029063">
    <property type="entry name" value="SAM-dependent_MTases_sf"/>
</dbReference>
<evidence type="ECO:0000256" key="1">
    <source>
        <dbReference type="ARBA" id="ARBA00022603"/>
    </source>
</evidence>
<comment type="caution">
    <text evidence="4">The sequence shown here is derived from an EMBL/GenBank/DDBJ whole genome shotgun (WGS) entry which is preliminary data.</text>
</comment>
<dbReference type="STRING" id="135826.KP77_06070"/>
<keyword evidence="5" id="KW-1185">Reference proteome</keyword>
<dbReference type="PANTHER" id="PTHR43861">
    <property type="entry name" value="TRANS-ACONITATE 2-METHYLTRANSFERASE-RELATED"/>
    <property type="match status" value="1"/>
</dbReference>
<proteinExistence type="predicted"/>
<name>A0A0C2RQQ4_9BACL</name>
<dbReference type="PATRIC" id="fig|135826.4.peg.603"/>
<dbReference type="InterPro" id="IPR041698">
    <property type="entry name" value="Methyltransf_25"/>
</dbReference>
<feature type="domain" description="Methyltransferase" evidence="3">
    <location>
        <begin position="47"/>
        <end position="141"/>
    </location>
</feature>
<dbReference type="OrthoDB" id="43862at2"/>
<dbReference type="PANTHER" id="PTHR43861:SF1">
    <property type="entry name" value="TRANS-ACONITATE 2-METHYLTRANSFERASE"/>
    <property type="match status" value="1"/>
</dbReference>
<evidence type="ECO:0000313" key="4">
    <source>
        <dbReference type="EMBL" id="KIL52580.1"/>
    </source>
</evidence>
<dbReference type="GO" id="GO:0008168">
    <property type="term" value="F:methyltransferase activity"/>
    <property type="evidence" value="ECO:0007669"/>
    <property type="project" value="UniProtKB-KW"/>
</dbReference>
<organism evidence="4 5">
    <name type="scientific">Jeotgalibacillus alimentarius</name>
    <dbReference type="NCBI Taxonomy" id="135826"/>
    <lineage>
        <taxon>Bacteria</taxon>
        <taxon>Bacillati</taxon>
        <taxon>Bacillota</taxon>
        <taxon>Bacilli</taxon>
        <taxon>Bacillales</taxon>
        <taxon>Caryophanaceae</taxon>
        <taxon>Jeotgalibacillus</taxon>
    </lineage>
</organism>
<keyword evidence="1" id="KW-0489">Methyltransferase</keyword>
<dbReference type="AlphaFoldDB" id="A0A0C2RQQ4"/>
<dbReference type="SUPFAM" id="SSF53335">
    <property type="entry name" value="S-adenosyl-L-methionine-dependent methyltransferases"/>
    <property type="match status" value="1"/>
</dbReference>